<dbReference type="InterPro" id="IPR000182">
    <property type="entry name" value="GNAT_dom"/>
</dbReference>
<dbReference type="Gene3D" id="3.40.630.30">
    <property type="match status" value="1"/>
</dbReference>
<dbReference type="PROSITE" id="PS51186">
    <property type="entry name" value="GNAT"/>
    <property type="match status" value="1"/>
</dbReference>
<accession>A0A7Y9ZJ65</accession>
<dbReference type="Pfam" id="PF24553">
    <property type="entry name" value="Rv0428c_C"/>
    <property type="match status" value="1"/>
</dbReference>
<dbReference type="SUPFAM" id="SSF55729">
    <property type="entry name" value="Acyl-CoA N-acyltransferases (Nat)"/>
    <property type="match status" value="1"/>
</dbReference>
<name>A0A7Y9ZJ65_9ACTN</name>
<dbReference type="AlphaFoldDB" id="A0A7Y9ZJ65"/>
<dbReference type="InterPro" id="IPR056935">
    <property type="entry name" value="Rv0428c-like_C"/>
</dbReference>
<evidence type="ECO:0000256" key="1">
    <source>
        <dbReference type="SAM" id="MobiDB-lite"/>
    </source>
</evidence>
<dbReference type="InterPro" id="IPR016181">
    <property type="entry name" value="Acyl_CoA_acyltransferase"/>
</dbReference>
<evidence type="ECO:0000313" key="3">
    <source>
        <dbReference type="EMBL" id="NYI46494.1"/>
    </source>
</evidence>
<comment type="caution">
    <text evidence="3">The sequence shown here is derived from an EMBL/GenBank/DDBJ whole genome shotgun (WGS) entry which is preliminary data.</text>
</comment>
<dbReference type="GO" id="GO:0016747">
    <property type="term" value="F:acyltransferase activity, transferring groups other than amino-acyl groups"/>
    <property type="evidence" value="ECO:0007669"/>
    <property type="project" value="InterPro"/>
</dbReference>
<evidence type="ECO:0000313" key="4">
    <source>
        <dbReference type="Proteomes" id="UP000562045"/>
    </source>
</evidence>
<dbReference type="Proteomes" id="UP000562045">
    <property type="component" value="Unassembled WGS sequence"/>
</dbReference>
<dbReference type="EMBL" id="JACBZM010000001">
    <property type="protein sequence ID" value="NYI46494.1"/>
    <property type="molecule type" value="Genomic_DNA"/>
</dbReference>
<keyword evidence="3" id="KW-0808">Transferase</keyword>
<evidence type="ECO:0000259" key="2">
    <source>
        <dbReference type="PROSITE" id="PS51186"/>
    </source>
</evidence>
<feature type="domain" description="N-acetyltransferase" evidence="2">
    <location>
        <begin position="177"/>
        <end position="319"/>
    </location>
</feature>
<proteinExistence type="predicted"/>
<organism evidence="3 4">
    <name type="scientific">Nocardioides aromaticivorans</name>
    <dbReference type="NCBI Taxonomy" id="200618"/>
    <lineage>
        <taxon>Bacteria</taxon>
        <taxon>Bacillati</taxon>
        <taxon>Actinomycetota</taxon>
        <taxon>Actinomycetes</taxon>
        <taxon>Propionibacteriales</taxon>
        <taxon>Nocardioidaceae</taxon>
        <taxon>Nocardioides</taxon>
    </lineage>
</organism>
<sequence>MSDARRPPEDGHPSGRHLLGPHVIGQRIVVRRLLRGQTGPTGGPGFTDLLGTCLAWGDGRCVVQPESGEPVTIAIGDIVSGKPVPPRPSTRLRVSTRDAEARTGALWPDLERIPLGEWELRCQPDPVTTLRKRANSCLAIGDPGRPVAEAAQEVVAFYAARGRDPLAQLEAGSPVEDELRALGWHDLGYGESELRLAAVSRVRRTLGRQGKAVELTAVDGRAVASVGTGCDPLAEAQARLDGDWLGIYGLTVDPGHRRRGLASAVLAELLDWGAEQGALTAWLHVETANPGGLAFWDALGFAPHHTCRYYVPPAGAALA</sequence>
<gene>
    <name evidence="3" type="ORF">BJ993_003574</name>
</gene>
<reference evidence="3 4" key="1">
    <citation type="submission" date="2020-07" db="EMBL/GenBank/DDBJ databases">
        <title>Sequencing the genomes of 1000 actinobacteria strains.</title>
        <authorList>
            <person name="Klenk H.-P."/>
        </authorList>
    </citation>
    <scope>NUCLEOTIDE SEQUENCE [LARGE SCALE GENOMIC DNA]</scope>
    <source>
        <strain evidence="3 4">DSM 15131</strain>
    </source>
</reference>
<feature type="compositionally biased region" description="Basic and acidic residues" evidence="1">
    <location>
        <begin position="1"/>
        <end position="13"/>
    </location>
</feature>
<feature type="region of interest" description="Disordered" evidence="1">
    <location>
        <begin position="1"/>
        <end position="20"/>
    </location>
</feature>
<dbReference type="RefSeq" id="WP_179650351.1">
    <property type="nucleotide sequence ID" value="NZ_JACBZM010000001.1"/>
</dbReference>
<dbReference type="CDD" id="cd04301">
    <property type="entry name" value="NAT_SF"/>
    <property type="match status" value="1"/>
</dbReference>
<protein>
    <submittedName>
        <fullName evidence="3">GNAT superfamily N-acetyltransferase</fullName>
    </submittedName>
</protein>